<accession>A0A6N4WG12</accession>
<evidence type="ECO:0000313" key="3">
    <source>
        <dbReference type="EMBL" id="BBZ79044.1"/>
    </source>
</evidence>
<reference evidence="3 4" key="1">
    <citation type="journal article" date="2019" name="Emerg. Microbes Infect.">
        <title>Comprehensive subspecies identification of 175 nontuberculous mycobacteria species based on 7547 genomic profiles.</title>
        <authorList>
            <person name="Matsumoto Y."/>
            <person name="Kinjo T."/>
            <person name="Motooka D."/>
            <person name="Nabeya D."/>
            <person name="Jung N."/>
            <person name="Uechi K."/>
            <person name="Horii T."/>
            <person name="Iida T."/>
            <person name="Fujita J."/>
            <person name="Nakamura S."/>
        </authorList>
    </citation>
    <scope>NUCLEOTIDE SEQUENCE [LARGE SCALE GENOMIC DNA]</scope>
    <source>
        <strain evidence="3 4">JCM 30275</strain>
    </source>
</reference>
<protein>
    <submittedName>
        <fullName evidence="3">Anti-sigma factor antagonist</fullName>
    </submittedName>
</protein>
<dbReference type="EMBL" id="AP022620">
    <property type="protein sequence ID" value="BBZ79044.1"/>
    <property type="molecule type" value="Genomic_DNA"/>
</dbReference>
<organism evidence="3 4">
    <name type="scientific">Mycolicibacterium anyangense</name>
    <dbReference type="NCBI Taxonomy" id="1431246"/>
    <lineage>
        <taxon>Bacteria</taxon>
        <taxon>Bacillati</taxon>
        <taxon>Actinomycetota</taxon>
        <taxon>Actinomycetes</taxon>
        <taxon>Mycobacteriales</taxon>
        <taxon>Mycobacteriaceae</taxon>
        <taxon>Mycolicibacterium</taxon>
    </lineage>
</organism>
<dbReference type="InterPro" id="IPR036513">
    <property type="entry name" value="STAS_dom_sf"/>
</dbReference>
<dbReference type="InterPro" id="IPR058548">
    <property type="entry name" value="MlaB-like_STAS"/>
</dbReference>
<feature type="domain" description="STAS" evidence="2">
    <location>
        <begin position="15"/>
        <end position="121"/>
    </location>
</feature>
<dbReference type="Proteomes" id="UP000467249">
    <property type="component" value="Chromosome"/>
</dbReference>
<dbReference type="AlphaFoldDB" id="A0A6N4WG12"/>
<name>A0A6N4WG12_9MYCO</name>
<dbReference type="KEGG" id="many:MANY_43810"/>
<proteinExistence type="predicted"/>
<dbReference type="PROSITE" id="PS50801">
    <property type="entry name" value="STAS"/>
    <property type="match status" value="1"/>
</dbReference>
<feature type="region of interest" description="Disordered" evidence="1">
    <location>
        <begin position="102"/>
        <end position="121"/>
    </location>
</feature>
<evidence type="ECO:0000313" key="4">
    <source>
        <dbReference type="Proteomes" id="UP000467249"/>
    </source>
</evidence>
<gene>
    <name evidence="3" type="ORF">MANY_43810</name>
</gene>
<sequence>MNLTVTLDTPHSARLIVAGELDFVAAPQLLATASQVLRENDSLGHLHLDFADLTLCDSAGLATLVLIERRCTESRVRLHLDRTTRQLERILDVTGLREHFAAAASAQPEPRADGNQDETVG</sequence>
<evidence type="ECO:0000256" key="1">
    <source>
        <dbReference type="SAM" id="MobiDB-lite"/>
    </source>
</evidence>
<dbReference type="Pfam" id="PF13466">
    <property type="entry name" value="STAS_2"/>
    <property type="match status" value="1"/>
</dbReference>
<dbReference type="InterPro" id="IPR002645">
    <property type="entry name" value="STAS_dom"/>
</dbReference>
<dbReference type="Gene3D" id="3.30.750.24">
    <property type="entry name" value="STAS domain"/>
    <property type="match status" value="1"/>
</dbReference>
<dbReference type="SUPFAM" id="SSF52091">
    <property type="entry name" value="SpoIIaa-like"/>
    <property type="match status" value="1"/>
</dbReference>
<keyword evidence="4" id="KW-1185">Reference proteome</keyword>
<dbReference type="CDD" id="cd07043">
    <property type="entry name" value="STAS_anti-anti-sigma_factors"/>
    <property type="match status" value="1"/>
</dbReference>
<evidence type="ECO:0000259" key="2">
    <source>
        <dbReference type="PROSITE" id="PS50801"/>
    </source>
</evidence>